<proteinExistence type="predicted"/>
<evidence type="ECO:0000313" key="2">
    <source>
        <dbReference type="Proteomes" id="UP000265691"/>
    </source>
</evidence>
<protein>
    <submittedName>
        <fullName evidence="1">Uncharacterized protein</fullName>
    </submittedName>
</protein>
<sequence length="644" mass="73402">MTFWQDVFARGEKFLTSRVKSATELEELWQSYLLSEKRDNCVALICDFADGLILAQLQLPADLISETSQLSELDLYLAKHQAYAQLLQGLNLNQIKAVEFVDLRAGSLLRPVIPQVGLTYNAQVTELDIANNQAFVDLITEDKAEVSNQQYWQALLKLSDCKLPSAKIKSIKEVVQNKQKLKVRLKSPAYSDKLALVSLAQRYQEINILENVEDLSLEDYFINLLGRSTFVCKRLMVQAQVVFVNRVQQEFVELGLDLQKAVILDNFTLWQSKLLPIVQALALNPQEKIKQEAISDFNQQVKFDLKQKQVSKEWNYVFTGLDYTDKHGLNYLVSQDQQATHIDLNKANWQKADLTPYQTQGNGKSKVEELFKGQVDINMQINLTAMPTILQLIELTKANGQINIDLLPIQKKHRQLFAQALDLLVQNSGLGKNLVLQSKHPFKDYLTASGYLEIQRERKGLNLGHHLTALEVNKKNLLNSFYNFRLNLARCLHAEKVREATRGNNQTSVGNKVAKINLREENLLEKLKSLQIYANLTPEQQQKYLEQLQQVHRDFSFNYQSAFALANFNKEVLSLELLVNSPEDKLKKLDSESMPTNLKEENSNSIGLEEEKQISAETANSANELSDKLQAELFVGLPASFTWK</sequence>
<name>A0A3A1Y5X8_9GAMM</name>
<accession>A0A3A1Y5X8</accession>
<comment type="caution">
    <text evidence="1">The sequence shown here is derived from an EMBL/GenBank/DDBJ whole genome shotgun (WGS) entry which is preliminary data.</text>
</comment>
<dbReference type="Proteomes" id="UP000265691">
    <property type="component" value="Unassembled WGS sequence"/>
</dbReference>
<keyword evidence="2" id="KW-1185">Reference proteome</keyword>
<evidence type="ECO:0000313" key="1">
    <source>
        <dbReference type="EMBL" id="RIY32680.1"/>
    </source>
</evidence>
<organism evidence="1 2">
    <name type="scientific">Psittacicella hinzii</name>
    <dbReference type="NCBI Taxonomy" id="2028575"/>
    <lineage>
        <taxon>Bacteria</taxon>
        <taxon>Pseudomonadati</taxon>
        <taxon>Pseudomonadota</taxon>
        <taxon>Gammaproteobacteria</taxon>
        <taxon>Pasteurellales</taxon>
        <taxon>Psittacicellaceae</taxon>
        <taxon>Psittacicella</taxon>
    </lineage>
</organism>
<dbReference type="AlphaFoldDB" id="A0A3A1Y5X8"/>
<reference evidence="1 2" key="1">
    <citation type="submission" date="2017-08" db="EMBL/GenBank/DDBJ databases">
        <title>Reclassification of Bisgaard taxon 37 and 44.</title>
        <authorList>
            <person name="Christensen H."/>
        </authorList>
    </citation>
    <scope>NUCLEOTIDE SEQUENCE [LARGE SCALE GENOMIC DNA]</scope>
    <source>
        <strain evidence="1 2">B96_3</strain>
    </source>
</reference>
<gene>
    <name evidence="1" type="ORF">CKF54_04285</name>
</gene>
<dbReference type="EMBL" id="NRHC01000048">
    <property type="protein sequence ID" value="RIY32680.1"/>
    <property type="molecule type" value="Genomic_DNA"/>
</dbReference>